<name>L0HJX0_METFS</name>
<keyword evidence="2" id="KW-1185">Reference proteome</keyword>
<sequence length="334" mass="37753">MITGEGNLILEHIKRELDISDNASVSWGVPVMEGQPFMADLVIEDYTKKYIIEIKSRLTIDTIGRQLVLKKLMQSSGSRNRYAEFVIASKLISPETEKIAHSCDIRIIPLPYRSDIPDSGKVDVRRIEKISSAKSWKIVIALLTEKESSIRHIAMKANVSYGWTHATVKSLLAKGIVAEVRNYVTLQDIPKLLNGIAWERPFEKLFYNEVTLPENDALSAARTITRMCDRQNIDCGFTSFTAGAMYTKYAFRHDAIYVYIRKDNLDPFVRSFDSADAHGIKVRVYKPDRDVFSDAQLAEEIRLVSPAQALLDLAGLGYSGRDLTLKLVEDYARL</sequence>
<dbReference type="HOGENOM" id="CLU_817879_0_0_2"/>
<reference evidence="2" key="1">
    <citation type="submission" date="2011-12" db="EMBL/GenBank/DDBJ databases">
        <title>Complete sequence of Methanoregula formicicum SMSP.</title>
        <authorList>
            <person name="Lucas S."/>
            <person name="Han J."/>
            <person name="Lapidus A."/>
            <person name="Cheng J.-F."/>
            <person name="Goodwin L."/>
            <person name="Pitluck S."/>
            <person name="Peters L."/>
            <person name="Ovchinnikova G."/>
            <person name="Teshima H."/>
            <person name="Detter J.C."/>
            <person name="Han C."/>
            <person name="Tapia R."/>
            <person name="Land M."/>
            <person name="Hauser L."/>
            <person name="Kyrpides N."/>
            <person name="Ivanova N."/>
            <person name="Pagani I."/>
            <person name="Imachi H."/>
            <person name="Tamaki H."/>
            <person name="Sekiguchi Y."/>
            <person name="Kamagata Y."/>
            <person name="Cadillo-Quiroz H."/>
            <person name="Zinder S."/>
            <person name="Liu W.-T."/>
            <person name="Woyke T."/>
        </authorList>
    </citation>
    <scope>NUCLEOTIDE SEQUENCE [LARGE SCALE GENOMIC DNA]</scope>
    <source>
        <strain evidence="2">DSM 22288 / NBRC 105244 / SMSP</strain>
    </source>
</reference>
<dbReference type="EMBL" id="CP003167">
    <property type="protein sequence ID" value="AGB03364.1"/>
    <property type="molecule type" value="Genomic_DNA"/>
</dbReference>
<dbReference type="eggNOG" id="arCOG06565">
    <property type="taxonomic scope" value="Archaea"/>
</dbReference>
<evidence type="ECO:0000313" key="1">
    <source>
        <dbReference type="EMBL" id="AGB03364.1"/>
    </source>
</evidence>
<reference evidence="1 2" key="2">
    <citation type="journal article" date="2014" name="Genome Announc.">
        <title>Complete Genome Sequence of Methanoregula formicica SMSPT, a Mesophilic Hydrogenotrophic Methanogen Isolated from a Methanogenic Upflow Anaerobic Sludge Blanket Reactor.</title>
        <authorList>
            <person name="Yamamoto K."/>
            <person name="Tamaki H."/>
            <person name="Cadillo-Quiroz H."/>
            <person name="Imachi H."/>
            <person name="Kyrpides N."/>
            <person name="Woyke T."/>
            <person name="Goodwin L."/>
            <person name="Zinder S.H."/>
            <person name="Kamagata Y."/>
            <person name="Liu W.T."/>
        </authorList>
    </citation>
    <scope>NUCLEOTIDE SEQUENCE [LARGE SCALE GENOMIC DNA]</scope>
    <source>
        <strain evidence="2">DSM 22288 / NBRC 105244 / SMSP</strain>
    </source>
</reference>
<protein>
    <submittedName>
        <fullName evidence="1">Uncharacterized protein</fullName>
    </submittedName>
</protein>
<evidence type="ECO:0000313" key="2">
    <source>
        <dbReference type="Proteomes" id="UP000010824"/>
    </source>
</evidence>
<organism evidence="1 2">
    <name type="scientific">Methanoregula formicica (strain DSM 22288 / NBRC 105244 / SMSP)</name>
    <dbReference type="NCBI Taxonomy" id="593750"/>
    <lineage>
        <taxon>Archaea</taxon>
        <taxon>Methanobacteriati</taxon>
        <taxon>Methanobacteriota</taxon>
        <taxon>Stenosarchaea group</taxon>
        <taxon>Methanomicrobia</taxon>
        <taxon>Methanomicrobiales</taxon>
        <taxon>Methanoregulaceae</taxon>
        <taxon>Methanoregula</taxon>
    </lineage>
</organism>
<gene>
    <name evidence="1" type="ordered locus">Metfor_2360</name>
</gene>
<accession>L0HJX0</accession>
<dbReference type="RefSeq" id="WP_015286326.1">
    <property type="nucleotide sequence ID" value="NC_019943.1"/>
</dbReference>
<dbReference type="InParanoid" id="L0HJX0"/>
<dbReference type="Proteomes" id="UP000010824">
    <property type="component" value="Chromosome"/>
</dbReference>
<dbReference type="KEGG" id="mfo:Metfor_2360"/>
<proteinExistence type="predicted"/>
<dbReference type="AlphaFoldDB" id="L0HJX0"/>
<dbReference type="OrthoDB" id="146811at2157"/>
<dbReference type="GeneID" id="14309752"/>